<proteinExistence type="predicted"/>
<dbReference type="InterPro" id="IPR045403">
    <property type="entry name" value="HTH_59_Firmicutes_type"/>
</dbReference>
<sequence length="72" mass="8295">MINLNSPDIMDAKQASKIWGHAENYVRRIYMANPEKFPEGSIRKFGKQWVVTTQAMEAITGKKDPRKITKKT</sequence>
<reference evidence="2 3" key="1">
    <citation type="submission" date="2021-03" db="EMBL/GenBank/DDBJ databases">
        <title>Genomic Encyclopedia of Type Strains, Phase IV (KMG-IV): sequencing the most valuable type-strain genomes for metagenomic binning, comparative biology and taxonomic classification.</title>
        <authorList>
            <person name="Goeker M."/>
        </authorList>
    </citation>
    <scope>NUCLEOTIDE SEQUENCE [LARGE SCALE GENOMIC DNA]</scope>
    <source>
        <strain evidence="2 3">DSM 101872</strain>
    </source>
</reference>
<name>A0ABS4MG16_9LACO</name>
<dbReference type="EMBL" id="JAGGLU010000012">
    <property type="protein sequence ID" value="MBP2058608.1"/>
    <property type="molecule type" value="Genomic_DNA"/>
</dbReference>
<evidence type="ECO:0000313" key="3">
    <source>
        <dbReference type="Proteomes" id="UP001519292"/>
    </source>
</evidence>
<feature type="domain" description="Helix-turn-helix" evidence="1">
    <location>
        <begin position="7"/>
        <end position="63"/>
    </location>
</feature>
<gene>
    <name evidence="2" type="ORF">J2Z60_001796</name>
</gene>
<dbReference type="Proteomes" id="UP001519292">
    <property type="component" value="Unassembled WGS sequence"/>
</dbReference>
<evidence type="ECO:0000313" key="2">
    <source>
        <dbReference type="EMBL" id="MBP2058608.1"/>
    </source>
</evidence>
<evidence type="ECO:0000259" key="1">
    <source>
        <dbReference type="Pfam" id="PF20038"/>
    </source>
</evidence>
<accession>A0ABS4MG16</accession>
<protein>
    <recommendedName>
        <fullName evidence="1">Helix-turn-helix domain-containing protein</fullName>
    </recommendedName>
</protein>
<dbReference type="RefSeq" id="WP_209687341.1">
    <property type="nucleotide sequence ID" value="NZ_JAGGLU010000012.1"/>
</dbReference>
<organism evidence="2 3">
    <name type="scientific">Lactobacillus colini</name>
    <dbReference type="NCBI Taxonomy" id="1819254"/>
    <lineage>
        <taxon>Bacteria</taxon>
        <taxon>Bacillati</taxon>
        <taxon>Bacillota</taxon>
        <taxon>Bacilli</taxon>
        <taxon>Lactobacillales</taxon>
        <taxon>Lactobacillaceae</taxon>
        <taxon>Lactobacillus</taxon>
    </lineage>
</organism>
<comment type="caution">
    <text evidence="2">The sequence shown here is derived from an EMBL/GenBank/DDBJ whole genome shotgun (WGS) entry which is preliminary data.</text>
</comment>
<keyword evidence="3" id="KW-1185">Reference proteome</keyword>
<dbReference type="Pfam" id="PF20038">
    <property type="entry name" value="HTH_59"/>
    <property type="match status" value="1"/>
</dbReference>